<dbReference type="Proteomes" id="UP001138686">
    <property type="component" value="Unassembled WGS sequence"/>
</dbReference>
<evidence type="ECO:0000256" key="4">
    <source>
        <dbReference type="ARBA" id="ARBA00022801"/>
    </source>
</evidence>
<dbReference type="SMART" id="SM00487">
    <property type="entry name" value="DEXDc"/>
    <property type="match status" value="1"/>
</dbReference>
<dbReference type="PROSITE" id="PS51192">
    <property type="entry name" value="HELICASE_ATP_BIND_1"/>
    <property type="match status" value="1"/>
</dbReference>
<evidence type="ECO:0000256" key="3">
    <source>
        <dbReference type="ARBA" id="ARBA00022741"/>
    </source>
</evidence>
<proteinExistence type="inferred from homology"/>
<dbReference type="PANTHER" id="PTHR13710:SF105">
    <property type="entry name" value="ATP-DEPENDENT DNA HELICASE Q1"/>
    <property type="match status" value="1"/>
</dbReference>
<reference evidence="15" key="1">
    <citation type="submission" date="2021-07" db="EMBL/GenBank/DDBJ databases">
        <title>Aureisphaera sp. CAU 1614 isolated from sea sediment.</title>
        <authorList>
            <person name="Kim W."/>
        </authorList>
    </citation>
    <scope>NUCLEOTIDE SEQUENCE</scope>
    <source>
        <strain evidence="15">CAU 1614</strain>
    </source>
</reference>
<feature type="domain" description="Helicase C-terminal" evidence="14">
    <location>
        <begin position="214"/>
        <end position="373"/>
    </location>
</feature>
<dbReference type="GO" id="GO:0030894">
    <property type="term" value="C:replisome"/>
    <property type="evidence" value="ECO:0007669"/>
    <property type="project" value="TreeGrafter"/>
</dbReference>
<dbReference type="NCBIfam" id="TIGR00614">
    <property type="entry name" value="recQ_fam"/>
    <property type="match status" value="1"/>
</dbReference>
<evidence type="ECO:0000256" key="2">
    <source>
        <dbReference type="ARBA" id="ARBA00022723"/>
    </source>
</evidence>
<dbReference type="InterPro" id="IPR001650">
    <property type="entry name" value="Helicase_C-like"/>
</dbReference>
<evidence type="ECO:0000256" key="7">
    <source>
        <dbReference type="ARBA" id="ARBA00023125"/>
    </source>
</evidence>
<keyword evidence="7" id="KW-0238">DNA-binding</keyword>
<dbReference type="PANTHER" id="PTHR13710">
    <property type="entry name" value="DNA HELICASE RECQ FAMILY MEMBER"/>
    <property type="match status" value="1"/>
</dbReference>
<comment type="caution">
    <text evidence="15">The sequence shown here is derived from an EMBL/GenBank/DDBJ whole genome shotgun (WGS) entry which is preliminary data.</text>
</comment>
<evidence type="ECO:0000256" key="6">
    <source>
        <dbReference type="ARBA" id="ARBA00022840"/>
    </source>
</evidence>
<keyword evidence="2" id="KW-0479">Metal-binding</keyword>
<dbReference type="PROSITE" id="PS51194">
    <property type="entry name" value="HELICASE_CTER"/>
    <property type="match status" value="1"/>
</dbReference>
<comment type="similarity">
    <text evidence="1">Belongs to the helicase family. RecQ subfamily.</text>
</comment>
<evidence type="ECO:0000256" key="10">
    <source>
        <dbReference type="ARBA" id="ARBA00034808"/>
    </source>
</evidence>
<evidence type="ECO:0000313" key="15">
    <source>
        <dbReference type="EMBL" id="MBW2937507.1"/>
    </source>
</evidence>
<dbReference type="InterPro" id="IPR032284">
    <property type="entry name" value="RecQ_Zn-bd"/>
</dbReference>
<dbReference type="GO" id="GO:0009378">
    <property type="term" value="F:four-way junction helicase activity"/>
    <property type="evidence" value="ECO:0007669"/>
    <property type="project" value="TreeGrafter"/>
</dbReference>
<evidence type="ECO:0000313" key="16">
    <source>
        <dbReference type="Proteomes" id="UP001138686"/>
    </source>
</evidence>
<dbReference type="Pfam" id="PF00271">
    <property type="entry name" value="Helicase_C"/>
    <property type="match status" value="1"/>
</dbReference>
<dbReference type="GO" id="GO:0003677">
    <property type="term" value="F:DNA binding"/>
    <property type="evidence" value="ECO:0007669"/>
    <property type="project" value="UniProtKB-KW"/>
</dbReference>
<dbReference type="GO" id="GO:0016787">
    <property type="term" value="F:hydrolase activity"/>
    <property type="evidence" value="ECO:0007669"/>
    <property type="project" value="UniProtKB-KW"/>
</dbReference>
<evidence type="ECO:0000256" key="12">
    <source>
        <dbReference type="ARBA" id="ARBA00044550"/>
    </source>
</evidence>
<dbReference type="SMART" id="SM00490">
    <property type="entry name" value="HELICc"/>
    <property type="match status" value="1"/>
</dbReference>
<dbReference type="GO" id="GO:0043590">
    <property type="term" value="C:bacterial nucleoid"/>
    <property type="evidence" value="ECO:0007669"/>
    <property type="project" value="TreeGrafter"/>
</dbReference>
<keyword evidence="5 15" id="KW-0347">Helicase</keyword>
<keyword evidence="3" id="KW-0547">Nucleotide-binding</keyword>
<dbReference type="AlphaFoldDB" id="A0A9X1FN59"/>
<gene>
    <name evidence="15" type="ORF">KXJ69_05280</name>
</gene>
<evidence type="ECO:0000256" key="1">
    <source>
        <dbReference type="ARBA" id="ARBA00005446"/>
    </source>
</evidence>
<evidence type="ECO:0000259" key="13">
    <source>
        <dbReference type="PROSITE" id="PS51192"/>
    </source>
</evidence>
<dbReference type="EMBL" id="JAHWDP010000002">
    <property type="protein sequence ID" value="MBW2937507.1"/>
    <property type="molecule type" value="Genomic_DNA"/>
</dbReference>
<dbReference type="GO" id="GO:0046872">
    <property type="term" value="F:metal ion binding"/>
    <property type="evidence" value="ECO:0007669"/>
    <property type="project" value="UniProtKB-KW"/>
</dbReference>
<dbReference type="RefSeq" id="WP_219051931.1">
    <property type="nucleotide sequence ID" value="NZ_JAHWDP010000002.1"/>
</dbReference>
<keyword evidence="6" id="KW-0067">ATP-binding</keyword>
<evidence type="ECO:0000256" key="9">
    <source>
        <dbReference type="ARBA" id="ARBA00034617"/>
    </source>
</evidence>
<evidence type="ECO:0000256" key="5">
    <source>
        <dbReference type="ARBA" id="ARBA00022806"/>
    </source>
</evidence>
<comment type="catalytic activity">
    <reaction evidence="9">
        <text>Couples ATP hydrolysis with the unwinding of duplex DNA by translocating in the 3'-5' direction.</text>
        <dbReference type="EC" id="5.6.2.4"/>
    </reaction>
</comment>
<dbReference type="Pfam" id="PF00270">
    <property type="entry name" value="DEAD"/>
    <property type="match status" value="1"/>
</dbReference>
<name>A0A9X1FN59_9FLAO</name>
<dbReference type="Pfam" id="PF16124">
    <property type="entry name" value="RecQ_Zn_bind"/>
    <property type="match status" value="1"/>
</dbReference>
<dbReference type="GO" id="GO:0006281">
    <property type="term" value="P:DNA repair"/>
    <property type="evidence" value="ECO:0007669"/>
    <property type="project" value="TreeGrafter"/>
</dbReference>
<organism evidence="15 16">
    <name type="scientific">Halomarinibacterium sedimenti</name>
    <dbReference type="NCBI Taxonomy" id="2857106"/>
    <lineage>
        <taxon>Bacteria</taxon>
        <taxon>Pseudomonadati</taxon>
        <taxon>Bacteroidota</taxon>
        <taxon>Flavobacteriia</taxon>
        <taxon>Flavobacteriales</taxon>
        <taxon>Flavobacteriaceae</taxon>
        <taxon>Halomarinibacterium</taxon>
    </lineage>
</organism>
<dbReference type="InterPro" id="IPR014001">
    <property type="entry name" value="Helicase_ATP-bd"/>
</dbReference>
<dbReference type="EC" id="5.6.2.4" evidence="10"/>
<keyword evidence="16" id="KW-1185">Reference proteome</keyword>
<dbReference type="GO" id="GO:0005737">
    <property type="term" value="C:cytoplasm"/>
    <property type="evidence" value="ECO:0007669"/>
    <property type="project" value="TreeGrafter"/>
</dbReference>
<evidence type="ECO:0000259" key="14">
    <source>
        <dbReference type="PROSITE" id="PS51194"/>
    </source>
</evidence>
<dbReference type="GO" id="GO:0005524">
    <property type="term" value="F:ATP binding"/>
    <property type="evidence" value="ECO:0007669"/>
    <property type="project" value="UniProtKB-KW"/>
</dbReference>
<keyword evidence="8" id="KW-0413">Isomerase</keyword>
<evidence type="ECO:0000256" key="11">
    <source>
        <dbReference type="ARBA" id="ARBA00044535"/>
    </source>
</evidence>
<dbReference type="GO" id="GO:0043138">
    <property type="term" value="F:3'-5' DNA helicase activity"/>
    <property type="evidence" value="ECO:0007669"/>
    <property type="project" value="UniProtKB-EC"/>
</dbReference>
<dbReference type="CDD" id="cd17920">
    <property type="entry name" value="DEXHc_RecQ"/>
    <property type="match status" value="1"/>
</dbReference>
<protein>
    <recommendedName>
        <fullName evidence="11">ATP-dependent DNA helicase RecQ</fullName>
        <ecNumber evidence="10">5.6.2.4</ecNumber>
    </recommendedName>
    <alternativeName>
        <fullName evidence="12">DNA 3'-5' helicase RecQ</fullName>
    </alternativeName>
</protein>
<sequence>MNSPLNILEKYWRFSSFRASQKEIIDSVLLGKDTVALLPTGGGKSICFQVPAMVMEGICIVVSPLVALMTDQVQSLMNKDIKAMAITGGISGDELTAQLDNSLFGNYKFLYLSPERLQQEQVQMAIQKMNVNLVAIDEAHCISQWGNDFRPSYLNISILRELHPYVPIIALTATATQEVLADTMTQLKLEAPAVFKESFARPNISYQVKKESDKLYRLTEILKRNTESAIVYVRSRNQAEMYANRLQSEGITATFYHGGLSPKDKKDRLKSWKNYKVSTVVATNAFGMGIDHSNVRFVVHVQLPESLESYFQEAGRAGRDGKESSAIILYEENDKLLLKKQFIDTLPVFKEIKKLYRTLNNYFQIPYGEGEFTEHNFNFAQFCETYKLNTLLTFNGLNTLDRLGIIQLSKQFGRKSKIQFLVPSAQLLKEFENNLSFSVVGKTILRIYGGIFDSPNNINLDLISSKSGLEIDKIISVLKEMEQQQLVDLKLYETDANITFLVPREDERTLNPFSREITSLNEKKKNQVSSVLHYIKDNKTCKSVQLLHYFGEDSAKECGICSVCKEKRTGNLKAEVEIISEKIIALLRIEPMDSRTLLENLTFAEDEVLRTLQLLLDKKIIKLNAINQYFYTQ</sequence>
<accession>A0A9X1FN59</accession>
<keyword evidence="4 15" id="KW-0378">Hydrolase</keyword>
<dbReference type="InterPro" id="IPR004589">
    <property type="entry name" value="DNA_helicase_ATP-dep_RecQ"/>
</dbReference>
<dbReference type="InterPro" id="IPR011545">
    <property type="entry name" value="DEAD/DEAH_box_helicase_dom"/>
</dbReference>
<feature type="domain" description="Helicase ATP-binding" evidence="13">
    <location>
        <begin position="25"/>
        <end position="193"/>
    </location>
</feature>
<dbReference type="FunFam" id="3.40.50.300:FF:001389">
    <property type="entry name" value="ATP-dependent DNA helicase RecQ"/>
    <property type="match status" value="1"/>
</dbReference>
<evidence type="ECO:0000256" key="8">
    <source>
        <dbReference type="ARBA" id="ARBA00023235"/>
    </source>
</evidence>
<dbReference type="GO" id="GO:0006310">
    <property type="term" value="P:DNA recombination"/>
    <property type="evidence" value="ECO:0007669"/>
    <property type="project" value="InterPro"/>
</dbReference>